<feature type="compositionally biased region" description="Basic and acidic residues" evidence="7">
    <location>
        <begin position="145"/>
        <end position="156"/>
    </location>
</feature>
<comment type="subcellular location">
    <subcellularLocation>
        <location evidence="1">Mitochondrion</location>
    </subcellularLocation>
</comment>
<sequence>MFPTRPALSKASRLPLISKHGNKDYYKGNRASSLPGGPRTGAPGRHVIRGKAKYRLDDTKVRVFVAPPLELLNNTPLKPYVSVHVRITNSVKEELYGRFKPHGFDGQHYLDMYRSLHPESIPRETGPVGEGQDASSLSLYEQEEGPAKQEETAKPA</sequence>
<dbReference type="Pfam" id="PF09809">
    <property type="entry name" value="MRP-L27"/>
    <property type="match status" value="1"/>
</dbReference>
<feature type="region of interest" description="Disordered" evidence="7">
    <location>
        <begin position="25"/>
        <end position="45"/>
    </location>
</feature>
<dbReference type="Proteomes" id="UP000076738">
    <property type="component" value="Unassembled WGS sequence"/>
</dbReference>
<organism evidence="8 9">
    <name type="scientific">Calocera viscosa (strain TUFC12733)</name>
    <dbReference type="NCBI Taxonomy" id="1330018"/>
    <lineage>
        <taxon>Eukaryota</taxon>
        <taxon>Fungi</taxon>
        <taxon>Dikarya</taxon>
        <taxon>Basidiomycota</taxon>
        <taxon>Agaricomycotina</taxon>
        <taxon>Dacrymycetes</taxon>
        <taxon>Dacrymycetales</taxon>
        <taxon>Dacrymycetaceae</taxon>
        <taxon>Calocera</taxon>
    </lineage>
</organism>
<evidence type="ECO:0008006" key="10">
    <source>
        <dbReference type="Google" id="ProtNLM"/>
    </source>
</evidence>
<dbReference type="GO" id="GO:0005762">
    <property type="term" value="C:mitochondrial large ribosomal subunit"/>
    <property type="evidence" value="ECO:0007669"/>
    <property type="project" value="InterPro"/>
</dbReference>
<dbReference type="AlphaFoldDB" id="A0A167L4M7"/>
<dbReference type="PANTHER" id="PTHR21338">
    <property type="entry name" value="MITOCHONDRIAL RIBOSOMAL PROTEIN L41"/>
    <property type="match status" value="1"/>
</dbReference>
<evidence type="ECO:0000256" key="4">
    <source>
        <dbReference type="ARBA" id="ARBA00022980"/>
    </source>
</evidence>
<keyword evidence="4" id="KW-0689">Ribosomal protein</keyword>
<name>A0A167L4M7_CALVF</name>
<dbReference type="GO" id="GO:0003735">
    <property type="term" value="F:structural constituent of ribosome"/>
    <property type="evidence" value="ECO:0007669"/>
    <property type="project" value="InterPro"/>
</dbReference>
<evidence type="ECO:0000313" key="8">
    <source>
        <dbReference type="EMBL" id="KZO95323.1"/>
    </source>
</evidence>
<accession>A0A167L4M7</accession>
<dbReference type="OrthoDB" id="408933at2759"/>
<reference evidence="8 9" key="1">
    <citation type="journal article" date="2016" name="Mol. Biol. Evol.">
        <title>Comparative Genomics of Early-Diverging Mushroom-Forming Fungi Provides Insights into the Origins of Lignocellulose Decay Capabilities.</title>
        <authorList>
            <person name="Nagy L.G."/>
            <person name="Riley R."/>
            <person name="Tritt A."/>
            <person name="Adam C."/>
            <person name="Daum C."/>
            <person name="Floudas D."/>
            <person name="Sun H."/>
            <person name="Yadav J.S."/>
            <person name="Pangilinan J."/>
            <person name="Larsson K.H."/>
            <person name="Matsuura K."/>
            <person name="Barry K."/>
            <person name="Labutti K."/>
            <person name="Kuo R."/>
            <person name="Ohm R.A."/>
            <person name="Bhattacharya S.S."/>
            <person name="Shirouzu T."/>
            <person name="Yoshinaga Y."/>
            <person name="Martin F.M."/>
            <person name="Grigoriev I.V."/>
            <person name="Hibbett D.S."/>
        </authorList>
    </citation>
    <scope>NUCLEOTIDE SEQUENCE [LARGE SCALE GENOMIC DNA]</scope>
    <source>
        <strain evidence="8 9">TUFC12733</strain>
    </source>
</reference>
<dbReference type="GO" id="GO:0006412">
    <property type="term" value="P:translation"/>
    <property type="evidence" value="ECO:0007669"/>
    <property type="project" value="TreeGrafter"/>
</dbReference>
<dbReference type="PANTHER" id="PTHR21338:SF0">
    <property type="entry name" value="LARGE RIBOSOMAL SUBUNIT PROTEIN ML41"/>
    <property type="match status" value="1"/>
</dbReference>
<comment type="similarity">
    <text evidence="2">Belongs to the mitochondrion-specific ribosomal protein mL41 family.</text>
</comment>
<evidence type="ECO:0000256" key="2">
    <source>
        <dbReference type="ARBA" id="ARBA00010152"/>
    </source>
</evidence>
<keyword evidence="3" id="KW-0809">Transit peptide</keyword>
<keyword evidence="6" id="KW-0687">Ribonucleoprotein</keyword>
<keyword evidence="9" id="KW-1185">Reference proteome</keyword>
<keyword evidence="5" id="KW-0496">Mitochondrion</keyword>
<gene>
    <name evidence="8" type="ORF">CALVIDRAFT_564741</name>
</gene>
<evidence type="ECO:0000313" key="9">
    <source>
        <dbReference type="Proteomes" id="UP000076738"/>
    </source>
</evidence>
<dbReference type="InterPro" id="IPR019189">
    <property type="entry name" value="Ribosomal_mL41"/>
</dbReference>
<evidence type="ECO:0000256" key="7">
    <source>
        <dbReference type="SAM" id="MobiDB-lite"/>
    </source>
</evidence>
<feature type="region of interest" description="Disordered" evidence="7">
    <location>
        <begin position="118"/>
        <end position="156"/>
    </location>
</feature>
<evidence type="ECO:0000256" key="5">
    <source>
        <dbReference type="ARBA" id="ARBA00023128"/>
    </source>
</evidence>
<protein>
    <recommendedName>
        <fullName evidence="10">Ribosomal protein L27</fullName>
    </recommendedName>
</protein>
<evidence type="ECO:0000256" key="3">
    <source>
        <dbReference type="ARBA" id="ARBA00022946"/>
    </source>
</evidence>
<dbReference type="EMBL" id="KV417289">
    <property type="protein sequence ID" value="KZO95323.1"/>
    <property type="molecule type" value="Genomic_DNA"/>
</dbReference>
<evidence type="ECO:0000256" key="1">
    <source>
        <dbReference type="ARBA" id="ARBA00004173"/>
    </source>
</evidence>
<proteinExistence type="inferred from homology"/>
<evidence type="ECO:0000256" key="6">
    <source>
        <dbReference type="ARBA" id="ARBA00023274"/>
    </source>
</evidence>